<feature type="repeat" description="Pumilio" evidence="2">
    <location>
        <begin position="88"/>
        <end position="126"/>
    </location>
</feature>
<dbReference type="GeneID" id="24922531"/>
<dbReference type="RefSeq" id="XP_012896198.1">
    <property type="nucleotide sequence ID" value="XM_013040744.1"/>
</dbReference>
<dbReference type="SMART" id="SM00025">
    <property type="entry name" value="Pumilio"/>
    <property type="match status" value="3"/>
</dbReference>
<name>D8M261_BLAHO</name>
<dbReference type="GO" id="GO:0010608">
    <property type="term" value="P:post-transcriptional regulation of gene expression"/>
    <property type="evidence" value="ECO:0007669"/>
    <property type="project" value="TreeGrafter"/>
</dbReference>
<dbReference type="InterPro" id="IPR001313">
    <property type="entry name" value="Pumilio_RNA-bd_rpt"/>
</dbReference>
<dbReference type="InterPro" id="IPR016024">
    <property type="entry name" value="ARM-type_fold"/>
</dbReference>
<protein>
    <recommendedName>
        <fullName evidence="3">PUM-HD domain-containing protein</fullName>
    </recommendedName>
</protein>
<sequence length="195" mass="22212">MQHVSCADTQKSILSAMKGHEMKLAVDQLGVYVLNRCLDHFAPDLTIELKKTLAAQSITLSRNRYGVISLRTLYNTAPESIQAMIRKSVFDHFPSVVYDQYGFYFLQHLVEPRVAECEASRRTIVELFCADIATFVRQKNAITIVEKCIDLCESDRMKLARALFSNSEVYHNMHDAEAFRLAVPRGNQFPSSRFA</sequence>
<dbReference type="GO" id="GO:0003729">
    <property type="term" value="F:mRNA binding"/>
    <property type="evidence" value="ECO:0007669"/>
    <property type="project" value="TreeGrafter"/>
</dbReference>
<dbReference type="OrthoDB" id="668540at2759"/>
<dbReference type="PROSITE" id="PS50302">
    <property type="entry name" value="PUM"/>
    <property type="match status" value="1"/>
</dbReference>
<evidence type="ECO:0000256" key="2">
    <source>
        <dbReference type="PROSITE-ProRule" id="PRU00317"/>
    </source>
</evidence>
<keyword evidence="1" id="KW-0677">Repeat</keyword>
<evidence type="ECO:0000256" key="1">
    <source>
        <dbReference type="ARBA" id="ARBA00022737"/>
    </source>
</evidence>
<dbReference type="Gene3D" id="1.25.10.10">
    <property type="entry name" value="Leucine-rich Repeat Variant"/>
    <property type="match status" value="1"/>
</dbReference>
<dbReference type="AlphaFoldDB" id="D8M261"/>
<dbReference type="InterPro" id="IPR033133">
    <property type="entry name" value="PUM-HD"/>
</dbReference>
<gene>
    <name evidence="4" type="ORF">GSBLH_T00006406001</name>
</gene>
<evidence type="ECO:0000313" key="4">
    <source>
        <dbReference type="EMBL" id="CBK22150.2"/>
    </source>
</evidence>
<dbReference type="SUPFAM" id="SSF48371">
    <property type="entry name" value="ARM repeat"/>
    <property type="match status" value="1"/>
</dbReference>
<dbReference type="GO" id="GO:0005737">
    <property type="term" value="C:cytoplasm"/>
    <property type="evidence" value="ECO:0007669"/>
    <property type="project" value="TreeGrafter"/>
</dbReference>
<organism evidence="4">
    <name type="scientific">Blastocystis hominis</name>
    <dbReference type="NCBI Taxonomy" id="12968"/>
    <lineage>
        <taxon>Eukaryota</taxon>
        <taxon>Sar</taxon>
        <taxon>Stramenopiles</taxon>
        <taxon>Bigyra</taxon>
        <taxon>Opalozoa</taxon>
        <taxon>Opalinata</taxon>
        <taxon>Blastocystidae</taxon>
        <taxon>Blastocystis</taxon>
    </lineage>
</organism>
<keyword evidence="5" id="KW-1185">Reference proteome</keyword>
<dbReference type="InParanoid" id="D8M261"/>
<dbReference type="EMBL" id="FN668647">
    <property type="protein sequence ID" value="CBK22150.2"/>
    <property type="molecule type" value="Genomic_DNA"/>
</dbReference>
<evidence type="ECO:0000259" key="3">
    <source>
        <dbReference type="PROSITE" id="PS50303"/>
    </source>
</evidence>
<dbReference type="Proteomes" id="UP000008312">
    <property type="component" value="Unassembled WGS sequence"/>
</dbReference>
<evidence type="ECO:0000313" key="5">
    <source>
        <dbReference type="Proteomes" id="UP000008312"/>
    </source>
</evidence>
<proteinExistence type="predicted"/>
<accession>D8M261</accession>
<reference evidence="4" key="1">
    <citation type="submission" date="2010-02" db="EMBL/GenBank/DDBJ databases">
        <title>Sequencing and annotation of the Blastocystis hominis genome.</title>
        <authorList>
            <person name="Wincker P."/>
        </authorList>
    </citation>
    <scope>NUCLEOTIDE SEQUENCE</scope>
    <source>
        <strain evidence="4">Singapore isolate B</strain>
    </source>
</reference>
<dbReference type="PANTHER" id="PTHR12537">
    <property type="entry name" value="RNA BINDING PROTEIN PUMILIO-RELATED"/>
    <property type="match status" value="1"/>
</dbReference>
<dbReference type="PROSITE" id="PS50303">
    <property type="entry name" value="PUM_HD"/>
    <property type="match status" value="1"/>
</dbReference>
<feature type="domain" description="PUM-HD" evidence="3">
    <location>
        <begin position="1"/>
        <end position="195"/>
    </location>
</feature>
<dbReference type="InterPro" id="IPR011989">
    <property type="entry name" value="ARM-like"/>
</dbReference>